<reference evidence="1" key="1">
    <citation type="journal article" date="2016" name="Theor. Appl. Genet.">
        <title>A tripartite approach identifies the major sunflower seed albumins.</title>
        <authorList>
            <person name="Jayasena A.S."/>
            <person name="Franke B."/>
            <person name="Rosengren J."/>
            <person name="Mylne J.S."/>
        </authorList>
    </citation>
    <scope>NUCLEOTIDE SEQUENCE</scope>
    <source>
        <strain evidence="1">Coles dehulled seed</strain>
    </source>
</reference>
<dbReference type="EMBL" id="MNCJ02000328">
    <property type="protein sequence ID" value="KAF5773879.1"/>
    <property type="molecule type" value="Genomic_DNA"/>
</dbReference>
<dbReference type="Gramene" id="mRNA:HanXRQr2_Chr13g0593701">
    <property type="protein sequence ID" value="CDS:HanXRQr2_Chr13g0593701.1"/>
    <property type="gene ID" value="HanXRQr2_Chr13g0593701"/>
</dbReference>
<dbReference type="PhylomeDB" id="A0A159B8H7"/>
<gene>
    <name evidence="1" type="primary">SESA7</name>
    <name evidence="2" type="ORF">HanXRQr2_Chr13g0593701</name>
</gene>
<sequence>MAKLTSSVVCLIAIVVFFKISAYRTTIITPIKEDIGHEKMIDRLENPIASKEQRPKIPRRGHCYMCAIDVFNFPKVDRELLSWCCSALKIAKFRCKCDECECPTIKQAYNDGLQKFPGVVEREIVFRIAQNLLKECKSEIKDCKLVPPEG</sequence>
<evidence type="ECO:0000313" key="2">
    <source>
        <dbReference type="EMBL" id="KAF5773879.1"/>
    </source>
</evidence>
<keyword evidence="3" id="KW-1185">Reference proteome</keyword>
<proteinExistence type="predicted"/>
<evidence type="ECO:0000313" key="1">
    <source>
        <dbReference type="EMBL" id="AKM13301.1"/>
    </source>
</evidence>
<reference evidence="2" key="2">
    <citation type="journal article" date="2017" name="Nature">
        <title>The sunflower genome provides insights into oil metabolism, flowering and Asterid evolution.</title>
        <authorList>
            <person name="Badouin H."/>
            <person name="Gouzy J."/>
            <person name="Grassa C.J."/>
            <person name="Murat F."/>
            <person name="Staton S.E."/>
            <person name="Cottret L."/>
            <person name="Lelandais-Briere C."/>
            <person name="Owens G.L."/>
            <person name="Carrere S."/>
            <person name="Mayjonade B."/>
            <person name="Legrand L."/>
            <person name="Gill N."/>
            <person name="Kane N.C."/>
            <person name="Bowers J.E."/>
            <person name="Hubner S."/>
            <person name="Bellec A."/>
            <person name="Berard A."/>
            <person name="Berges H."/>
            <person name="Blanchet N."/>
            <person name="Boniface M.C."/>
            <person name="Brunel D."/>
            <person name="Catrice O."/>
            <person name="Chaidir N."/>
            <person name="Claudel C."/>
            <person name="Donnadieu C."/>
            <person name="Faraut T."/>
            <person name="Fievet G."/>
            <person name="Helmstetter N."/>
            <person name="King M."/>
            <person name="Knapp S.J."/>
            <person name="Lai Z."/>
            <person name="Le Paslier M.C."/>
            <person name="Lippi Y."/>
            <person name="Lorenzon L."/>
            <person name="Mandel J.R."/>
            <person name="Marage G."/>
            <person name="Marchand G."/>
            <person name="Marquand E."/>
            <person name="Bret-Mestries E."/>
            <person name="Morien E."/>
            <person name="Nambeesan S."/>
            <person name="Nguyen T."/>
            <person name="Pegot-Espagnet P."/>
            <person name="Pouilly N."/>
            <person name="Raftis F."/>
            <person name="Sallet E."/>
            <person name="Schiex T."/>
            <person name="Thomas J."/>
            <person name="Vandecasteele C."/>
            <person name="Vares D."/>
            <person name="Vear F."/>
            <person name="Vautrin S."/>
            <person name="Crespi M."/>
            <person name="Mangin B."/>
            <person name="Burke J.M."/>
            <person name="Salse J."/>
            <person name="Munos S."/>
            <person name="Vincourt P."/>
            <person name="Rieseberg L.H."/>
            <person name="Langlade N.B."/>
        </authorList>
    </citation>
    <scope>NUCLEOTIDE SEQUENCE</scope>
    <source>
        <tissue evidence="2">Leaves</tissue>
    </source>
</reference>
<dbReference type="SUPFAM" id="SSF47699">
    <property type="entry name" value="Bifunctional inhibitor/lipid-transfer protein/seed storage 2S albumin"/>
    <property type="match status" value="1"/>
</dbReference>
<protein>
    <submittedName>
        <fullName evidence="2">Bifunctional inhibitor/plant lipid transfer protein/seed storage helical domain superfamily</fullName>
    </submittedName>
    <submittedName>
        <fullName evidence="1">Seed storage albumin 7</fullName>
    </submittedName>
</protein>
<evidence type="ECO:0000313" key="3">
    <source>
        <dbReference type="Proteomes" id="UP000215914"/>
    </source>
</evidence>
<dbReference type="InterPro" id="IPR036312">
    <property type="entry name" value="Bifun_inhib/LTP/seed_sf"/>
</dbReference>
<reference evidence="2" key="3">
    <citation type="submission" date="2020-06" db="EMBL/GenBank/DDBJ databases">
        <title>Helianthus annuus Genome sequencing and assembly Release 2.</title>
        <authorList>
            <person name="Gouzy J."/>
            <person name="Langlade N."/>
            <person name="Munos S."/>
        </authorList>
    </citation>
    <scope>NUCLEOTIDE SEQUENCE</scope>
    <source>
        <tissue evidence="2">Leaves</tissue>
    </source>
</reference>
<dbReference type="Proteomes" id="UP000215914">
    <property type="component" value="Unassembled WGS sequence"/>
</dbReference>
<name>A0A159B8H7_HELAN</name>
<dbReference type="EMBL" id="KR401270">
    <property type="protein sequence ID" value="AKM13301.1"/>
    <property type="molecule type" value="Genomic_DNA"/>
</dbReference>
<dbReference type="AlphaFoldDB" id="A0A159B8H7"/>
<organism evidence="1">
    <name type="scientific">Helianthus annuus</name>
    <name type="common">Common sunflower</name>
    <dbReference type="NCBI Taxonomy" id="4232"/>
    <lineage>
        <taxon>Eukaryota</taxon>
        <taxon>Viridiplantae</taxon>
        <taxon>Streptophyta</taxon>
        <taxon>Embryophyta</taxon>
        <taxon>Tracheophyta</taxon>
        <taxon>Spermatophyta</taxon>
        <taxon>Magnoliopsida</taxon>
        <taxon>eudicotyledons</taxon>
        <taxon>Gunneridae</taxon>
        <taxon>Pentapetalae</taxon>
        <taxon>asterids</taxon>
        <taxon>campanulids</taxon>
        <taxon>Asterales</taxon>
        <taxon>Asteraceae</taxon>
        <taxon>Asteroideae</taxon>
        <taxon>Heliantheae alliance</taxon>
        <taxon>Heliantheae</taxon>
        <taxon>Helianthus</taxon>
    </lineage>
</organism>
<accession>A0A159B8H7</accession>